<organism evidence="2 3">
    <name type="scientific">Edaphochlamys debaryana</name>
    <dbReference type="NCBI Taxonomy" id="47281"/>
    <lineage>
        <taxon>Eukaryota</taxon>
        <taxon>Viridiplantae</taxon>
        <taxon>Chlorophyta</taxon>
        <taxon>core chlorophytes</taxon>
        <taxon>Chlorophyceae</taxon>
        <taxon>CS clade</taxon>
        <taxon>Chlamydomonadales</taxon>
        <taxon>Chlamydomonadales incertae sedis</taxon>
        <taxon>Edaphochlamys</taxon>
    </lineage>
</organism>
<feature type="compositionally biased region" description="Low complexity" evidence="1">
    <location>
        <begin position="19"/>
        <end position="38"/>
    </location>
</feature>
<feature type="region of interest" description="Disordered" evidence="1">
    <location>
        <begin position="1"/>
        <end position="88"/>
    </location>
</feature>
<reference evidence="2" key="1">
    <citation type="journal article" date="2020" name="bioRxiv">
        <title>Comparative genomics of Chlamydomonas.</title>
        <authorList>
            <person name="Craig R.J."/>
            <person name="Hasan A.R."/>
            <person name="Ness R.W."/>
            <person name="Keightley P.D."/>
        </authorList>
    </citation>
    <scope>NUCLEOTIDE SEQUENCE</scope>
    <source>
        <strain evidence="2">CCAP 11/70</strain>
    </source>
</reference>
<evidence type="ECO:0000313" key="3">
    <source>
        <dbReference type="Proteomes" id="UP000612055"/>
    </source>
</evidence>
<evidence type="ECO:0000313" key="2">
    <source>
        <dbReference type="EMBL" id="KAG2496598.1"/>
    </source>
</evidence>
<comment type="caution">
    <text evidence="2">The sequence shown here is derived from an EMBL/GenBank/DDBJ whole genome shotgun (WGS) entry which is preliminary data.</text>
</comment>
<sequence>MRGAPVGLGEQARRGSGGPPAAVPAQGQQQRYRGGRSQRPPREEGGERFNPHRYYKPSFSVDPWRELQAQAGPRAPLTAAPSDGRRPAKHTAIISALDQLLAQRPELAPGGWARVADLLSQPELERWGWHKDLHFVTSVLRTSAQHELSLDGCMLRCRGAASEGG</sequence>
<gene>
    <name evidence="2" type="ORF">HYH03_005420</name>
</gene>
<protein>
    <submittedName>
        <fullName evidence="2">Uncharacterized protein</fullName>
    </submittedName>
</protein>
<dbReference type="AlphaFoldDB" id="A0A835Y896"/>
<feature type="compositionally biased region" description="Basic and acidic residues" evidence="1">
    <location>
        <begin position="40"/>
        <end position="50"/>
    </location>
</feature>
<dbReference type="EMBL" id="JAEHOE010000018">
    <property type="protein sequence ID" value="KAG2496598.1"/>
    <property type="molecule type" value="Genomic_DNA"/>
</dbReference>
<accession>A0A835Y896</accession>
<dbReference type="Proteomes" id="UP000612055">
    <property type="component" value="Unassembled WGS sequence"/>
</dbReference>
<evidence type="ECO:0000256" key="1">
    <source>
        <dbReference type="SAM" id="MobiDB-lite"/>
    </source>
</evidence>
<name>A0A835Y896_9CHLO</name>
<keyword evidence="3" id="KW-1185">Reference proteome</keyword>
<proteinExistence type="predicted"/>